<dbReference type="Proteomes" id="UP000814033">
    <property type="component" value="Unassembled WGS sequence"/>
</dbReference>
<sequence>RDASMLSFEGSRIQGIALQYLPYERVEHEVTTLDAQPSSPGSLRSSLAATEAKLTIVDDSQNLLRFSQVLQLITDGGSYYVY</sequence>
<comment type="caution">
    <text evidence="1">The sequence shown here is derived from an EMBL/GenBank/DDBJ whole genome shotgun (WGS) entry which is preliminary data.</text>
</comment>
<accession>A0ACB8RMD5</accession>
<protein>
    <submittedName>
        <fullName evidence="1">Uncharacterized protein</fullName>
    </submittedName>
</protein>
<keyword evidence="2" id="KW-1185">Reference proteome</keyword>
<feature type="non-terminal residue" evidence="1">
    <location>
        <position position="1"/>
    </location>
</feature>
<name>A0ACB8RMD5_9AGAM</name>
<dbReference type="EMBL" id="MU275962">
    <property type="protein sequence ID" value="KAI0045085.1"/>
    <property type="molecule type" value="Genomic_DNA"/>
</dbReference>
<reference evidence="1" key="1">
    <citation type="submission" date="2021-02" db="EMBL/GenBank/DDBJ databases">
        <authorList>
            <consortium name="DOE Joint Genome Institute"/>
            <person name="Ahrendt S."/>
            <person name="Looney B.P."/>
            <person name="Miyauchi S."/>
            <person name="Morin E."/>
            <person name="Drula E."/>
            <person name="Courty P.E."/>
            <person name="Chicoki N."/>
            <person name="Fauchery L."/>
            <person name="Kohler A."/>
            <person name="Kuo A."/>
            <person name="Labutti K."/>
            <person name="Pangilinan J."/>
            <person name="Lipzen A."/>
            <person name="Riley R."/>
            <person name="Andreopoulos W."/>
            <person name="He G."/>
            <person name="Johnson J."/>
            <person name="Barry K.W."/>
            <person name="Grigoriev I.V."/>
            <person name="Nagy L."/>
            <person name="Hibbett D."/>
            <person name="Henrissat B."/>
            <person name="Matheny P.B."/>
            <person name="Labbe J."/>
            <person name="Martin F."/>
        </authorList>
    </citation>
    <scope>NUCLEOTIDE SEQUENCE</scope>
    <source>
        <strain evidence="1">FP105234-sp</strain>
    </source>
</reference>
<feature type="non-terminal residue" evidence="1">
    <location>
        <position position="82"/>
    </location>
</feature>
<organism evidence="1 2">
    <name type="scientific">Auriscalpium vulgare</name>
    <dbReference type="NCBI Taxonomy" id="40419"/>
    <lineage>
        <taxon>Eukaryota</taxon>
        <taxon>Fungi</taxon>
        <taxon>Dikarya</taxon>
        <taxon>Basidiomycota</taxon>
        <taxon>Agaricomycotina</taxon>
        <taxon>Agaricomycetes</taxon>
        <taxon>Russulales</taxon>
        <taxon>Auriscalpiaceae</taxon>
        <taxon>Auriscalpium</taxon>
    </lineage>
</organism>
<evidence type="ECO:0000313" key="1">
    <source>
        <dbReference type="EMBL" id="KAI0045085.1"/>
    </source>
</evidence>
<proteinExistence type="predicted"/>
<reference evidence="1" key="2">
    <citation type="journal article" date="2022" name="New Phytol.">
        <title>Evolutionary transition to the ectomycorrhizal habit in the genomes of a hyperdiverse lineage of mushroom-forming fungi.</title>
        <authorList>
            <person name="Looney B."/>
            <person name="Miyauchi S."/>
            <person name="Morin E."/>
            <person name="Drula E."/>
            <person name="Courty P.E."/>
            <person name="Kohler A."/>
            <person name="Kuo A."/>
            <person name="LaButti K."/>
            <person name="Pangilinan J."/>
            <person name="Lipzen A."/>
            <person name="Riley R."/>
            <person name="Andreopoulos W."/>
            <person name="He G."/>
            <person name="Johnson J."/>
            <person name="Nolan M."/>
            <person name="Tritt A."/>
            <person name="Barry K.W."/>
            <person name="Grigoriev I.V."/>
            <person name="Nagy L.G."/>
            <person name="Hibbett D."/>
            <person name="Henrissat B."/>
            <person name="Matheny P.B."/>
            <person name="Labbe J."/>
            <person name="Martin F.M."/>
        </authorList>
    </citation>
    <scope>NUCLEOTIDE SEQUENCE</scope>
    <source>
        <strain evidence="1">FP105234-sp</strain>
    </source>
</reference>
<evidence type="ECO:0000313" key="2">
    <source>
        <dbReference type="Proteomes" id="UP000814033"/>
    </source>
</evidence>
<gene>
    <name evidence="1" type="ORF">FA95DRAFT_1463500</name>
</gene>